<keyword evidence="1" id="KW-0496">Mitochondrion</keyword>
<sequence length="87" mass="10212">MPSTLVMKSGTSDSPQVCPVRCHSKYTFRVYIKVHPKVLAFRGNVKLHYNVRLFLRFFFTRHNHNLSFTLPLLRLSSDVMVKPFSDR</sequence>
<organism evidence="1">
    <name type="scientific">Picea glauca</name>
    <name type="common">White spruce</name>
    <name type="synonym">Pinus glauca</name>
    <dbReference type="NCBI Taxonomy" id="3330"/>
    <lineage>
        <taxon>Eukaryota</taxon>
        <taxon>Viridiplantae</taxon>
        <taxon>Streptophyta</taxon>
        <taxon>Embryophyta</taxon>
        <taxon>Tracheophyta</taxon>
        <taxon>Spermatophyta</taxon>
        <taxon>Pinopsida</taxon>
        <taxon>Pinidae</taxon>
        <taxon>Conifers I</taxon>
        <taxon>Pinales</taxon>
        <taxon>Pinaceae</taxon>
        <taxon>Picea</taxon>
    </lineage>
</organism>
<dbReference type="AlphaFoldDB" id="A0A101LUH4"/>
<reference evidence="1" key="1">
    <citation type="journal article" date="2015" name="Genome Biol. Evol.">
        <title>Organellar Genomes of White Spruce (Picea glauca): Assembly and Annotation.</title>
        <authorList>
            <person name="Jackman S.D."/>
            <person name="Warren R.L."/>
            <person name="Gibb E.A."/>
            <person name="Vandervalk B.P."/>
            <person name="Mohamadi H."/>
            <person name="Chu J."/>
            <person name="Raymond A."/>
            <person name="Pleasance S."/>
            <person name="Coope R."/>
            <person name="Wildung M.R."/>
            <person name="Ritland C.E."/>
            <person name="Bousquet J."/>
            <person name="Jones S.J."/>
            <person name="Bohlmann J."/>
            <person name="Birol I."/>
        </authorList>
    </citation>
    <scope>NUCLEOTIDE SEQUENCE [LARGE SCALE GENOMIC DNA]</scope>
    <source>
        <tissue evidence="1">Flushing bud</tissue>
    </source>
</reference>
<geneLocation type="mitochondrion" evidence="1"/>
<accession>A0A101LUH4</accession>
<protein>
    <submittedName>
        <fullName evidence="1">Uncharacterized protein</fullName>
    </submittedName>
</protein>
<comment type="caution">
    <text evidence="1">The sequence shown here is derived from an EMBL/GenBank/DDBJ whole genome shotgun (WGS) entry which is preliminary data.</text>
</comment>
<evidence type="ECO:0000313" key="1">
    <source>
        <dbReference type="EMBL" id="KUM45580.1"/>
    </source>
</evidence>
<proteinExistence type="predicted"/>
<name>A0A101LUH4_PICGL</name>
<dbReference type="EMBL" id="LKAM01000017">
    <property type="protein sequence ID" value="KUM45580.1"/>
    <property type="molecule type" value="Genomic_DNA"/>
</dbReference>
<gene>
    <name evidence="1" type="ORF">ABT39_MTgene2415</name>
</gene>